<evidence type="ECO:0000313" key="3">
    <source>
        <dbReference type="Proteomes" id="UP000291343"/>
    </source>
</evidence>
<sequence>MTVLWEGPNEPPRKRVCLSSSNSRRNVKRQRSTQQLSLANASSSVSSDCQASPLNSGVMMNGYGLSDSLHHHQHGLKNCSQSPDEQSPGSDSHSPIATLCNLGNTCFSTVCSTRCALRPPSCTTCTTWPRISNSTAADTRSSRQSLHPLGRSMGALVRCGIAA</sequence>
<protein>
    <submittedName>
        <fullName evidence="2">Uncharacterized protein</fullName>
    </submittedName>
</protein>
<reference evidence="2 3" key="1">
    <citation type="journal article" date="2017" name="Gigascience">
        <title>Genome sequence of the small brown planthopper, Laodelphax striatellus.</title>
        <authorList>
            <person name="Zhu J."/>
            <person name="Jiang F."/>
            <person name="Wang X."/>
            <person name="Yang P."/>
            <person name="Bao Y."/>
            <person name="Zhao W."/>
            <person name="Wang W."/>
            <person name="Lu H."/>
            <person name="Wang Q."/>
            <person name="Cui N."/>
            <person name="Li J."/>
            <person name="Chen X."/>
            <person name="Luo L."/>
            <person name="Yu J."/>
            <person name="Kang L."/>
            <person name="Cui F."/>
        </authorList>
    </citation>
    <scope>NUCLEOTIDE SEQUENCE [LARGE SCALE GENOMIC DNA]</scope>
    <source>
        <strain evidence="2">Lst14</strain>
    </source>
</reference>
<dbReference type="EMBL" id="QKKF02003774">
    <property type="protein sequence ID" value="RZF47616.1"/>
    <property type="molecule type" value="Genomic_DNA"/>
</dbReference>
<dbReference type="AlphaFoldDB" id="A0A482XPE1"/>
<feature type="compositionally biased region" description="Low complexity" evidence="1">
    <location>
        <begin position="32"/>
        <end position="50"/>
    </location>
</feature>
<dbReference type="Proteomes" id="UP000291343">
    <property type="component" value="Unassembled WGS sequence"/>
</dbReference>
<evidence type="ECO:0000313" key="2">
    <source>
        <dbReference type="EMBL" id="RZF47616.1"/>
    </source>
</evidence>
<comment type="caution">
    <text evidence="2">The sequence shown here is derived from an EMBL/GenBank/DDBJ whole genome shotgun (WGS) entry which is preliminary data.</text>
</comment>
<name>A0A482XPE1_LAOST</name>
<feature type="region of interest" description="Disordered" evidence="1">
    <location>
        <begin position="1"/>
        <end position="50"/>
    </location>
</feature>
<organism evidence="2 3">
    <name type="scientific">Laodelphax striatellus</name>
    <name type="common">Small brown planthopper</name>
    <name type="synonym">Delphax striatella</name>
    <dbReference type="NCBI Taxonomy" id="195883"/>
    <lineage>
        <taxon>Eukaryota</taxon>
        <taxon>Metazoa</taxon>
        <taxon>Ecdysozoa</taxon>
        <taxon>Arthropoda</taxon>
        <taxon>Hexapoda</taxon>
        <taxon>Insecta</taxon>
        <taxon>Pterygota</taxon>
        <taxon>Neoptera</taxon>
        <taxon>Paraneoptera</taxon>
        <taxon>Hemiptera</taxon>
        <taxon>Auchenorrhyncha</taxon>
        <taxon>Fulgoroidea</taxon>
        <taxon>Delphacidae</taxon>
        <taxon>Criomorphinae</taxon>
        <taxon>Laodelphax</taxon>
    </lineage>
</organism>
<accession>A0A482XPE1</accession>
<gene>
    <name evidence="2" type="ORF">LSTR_LSTR014685</name>
</gene>
<feature type="region of interest" description="Disordered" evidence="1">
    <location>
        <begin position="74"/>
        <end position="93"/>
    </location>
</feature>
<feature type="compositionally biased region" description="Polar residues" evidence="1">
    <location>
        <begin position="78"/>
        <end position="93"/>
    </location>
</feature>
<dbReference type="InParanoid" id="A0A482XPE1"/>
<evidence type="ECO:0000256" key="1">
    <source>
        <dbReference type="SAM" id="MobiDB-lite"/>
    </source>
</evidence>
<keyword evidence="3" id="KW-1185">Reference proteome</keyword>
<dbReference type="OrthoDB" id="10062454at2759"/>
<proteinExistence type="predicted"/>
<feature type="non-terminal residue" evidence="2">
    <location>
        <position position="163"/>
    </location>
</feature>